<feature type="transmembrane region" description="Helical" evidence="2">
    <location>
        <begin position="262"/>
        <end position="283"/>
    </location>
</feature>
<evidence type="ECO:0000313" key="3">
    <source>
        <dbReference type="EnsemblMetazoa" id="Aqu2.1.29684_001"/>
    </source>
</evidence>
<name>A0A1X7UQA0_AMPQE</name>
<feature type="transmembrane region" description="Helical" evidence="2">
    <location>
        <begin position="161"/>
        <end position="180"/>
    </location>
</feature>
<dbReference type="InParanoid" id="A0A1X7UQA0"/>
<keyword evidence="2" id="KW-1133">Transmembrane helix</keyword>
<feature type="transmembrane region" description="Helical" evidence="2">
    <location>
        <begin position="230"/>
        <end position="250"/>
    </location>
</feature>
<evidence type="ECO:0000256" key="1">
    <source>
        <dbReference type="ARBA" id="ARBA00022856"/>
    </source>
</evidence>
<dbReference type="EnsemblMetazoa" id="Aqu2.1.29684_001">
    <property type="protein sequence ID" value="Aqu2.1.29684_001"/>
    <property type="gene ID" value="Aqu2.1.29684"/>
</dbReference>
<dbReference type="GO" id="GO:0015833">
    <property type="term" value="P:peptide transport"/>
    <property type="evidence" value="ECO:0007669"/>
    <property type="project" value="UniProtKB-KW"/>
</dbReference>
<keyword evidence="1" id="KW-0813">Transport</keyword>
<keyword evidence="2" id="KW-0472">Membrane</keyword>
<keyword evidence="1" id="KW-0653">Protein transport</keyword>
<keyword evidence="1" id="KW-0571">Peptide transport</keyword>
<sequence>MITFIASGVSVSLVLVSHSFFKHKLENISLIKSPIKLTVRVLCYARKHKYPENRSALTYWEEEAPSRLDLGKDKYGGPFTEEEVEDVKTVFRMLPLFIGFIAIILSDDAYWSAVDSFTLPTCLAVTDSQYYFCSVILTLLYLFFIRVCFYKYIPSMLTRMSVGIFLAFIATVSKVIIFVLERSHPDINRFSKFLFVPQTVQGFSFILVYTVSLEFTVAQSPVHMRGVMVGLWYATAWGIDFLINTTLKFPFDCESQYICTSFYYYITKSVLVLIILIVFVILAKRYKYRVRENEVNIVQIVDDHYQRYINQREQFGSDTDSDSSSD</sequence>
<accession>A0A1X7UQA0</accession>
<feature type="transmembrane region" description="Helical" evidence="2">
    <location>
        <begin position="200"/>
        <end position="218"/>
    </location>
</feature>
<dbReference type="PANTHER" id="PTHR11654">
    <property type="entry name" value="OLIGOPEPTIDE TRANSPORTER-RELATED"/>
    <property type="match status" value="1"/>
</dbReference>
<organism evidence="3">
    <name type="scientific">Amphimedon queenslandica</name>
    <name type="common">Sponge</name>
    <dbReference type="NCBI Taxonomy" id="400682"/>
    <lineage>
        <taxon>Eukaryota</taxon>
        <taxon>Metazoa</taxon>
        <taxon>Porifera</taxon>
        <taxon>Demospongiae</taxon>
        <taxon>Heteroscleromorpha</taxon>
        <taxon>Haplosclerida</taxon>
        <taxon>Niphatidae</taxon>
        <taxon>Amphimedon</taxon>
    </lineage>
</organism>
<evidence type="ECO:0000256" key="2">
    <source>
        <dbReference type="SAM" id="Phobius"/>
    </source>
</evidence>
<reference evidence="3" key="1">
    <citation type="submission" date="2017-05" db="UniProtKB">
        <authorList>
            <consortium name="EnsemblMetazoa"/>
        </authorList>
    </citation>
    <scope>IDENTIFICATION</scope>
</reference>
<dbReference type="InterPro" id="IPR036259">
    <property type="entry name" value="MFS_trans_sf"/>
</dbReference>
<proteinExistence type="predicted"/>
<dbReference type="Gene3D" id="1.20.1250.20">
    <property type="entry name" value="MFS general substrate transporter like domains"/>
    <property type="match status" value="1"/>
</dbReference>
<dbReference type="AlphaFoldDB" id="A0A1X7UQA0"/>
<feature type="transmembrane region" description="Helical" evidence="2">
    <location>
        <begin position="129"/>
        <end position="149"/>
    </location>
</feature>
<keyword evidence="2" id="KW-0812">Transmembrane</keyword>
<dbReference type="SUPFAM" id="SSF103473">
    <property type="entry name" value="MFS general substrate transporter"/>
    <property type="match status" value="1"/>
</dbReference>
<protein>
    <submittedName>
        <fullName evidence="3">Uncharacterized protein</fullName>
    </submittedName>
</protein>